<keyword evidence="3" id="KW-1185">Reference proteome</keyword>
<feature type="transmembrane region" description="Helical" evidence="1">
    <location>
        <begin position="660"/>
        <end position="681"/>
    </location>
</feature>
<feature type="transmembrane region" description="Helical" evidence="1">
    <location>
        <begin position="436"/>
        <end position="457"/>
    </location>
</feature>
<keyword evidence="1" id="KW-1133">Transmembrane helix</keyword>
<comment type="caution">
    <text evidence="2">The sequence shown here is derived from an EMBL/GenBank/DDBJ whole genome shotgun (WGS) entry which is preliminary data.</text>
</comment>
<feature type="transmembrane region" description="Helical" evidence="1">
    <location>
        <begin position="591"/>
        <end position="609"/>
    </location>
</feature>
<reference evidence="2 3" key="1">
    <citation type="submission" date="2016-02" db="EMBL/GenBank/DDBJ databases">
        <title>Genome analysis of coral dinoflagellate symbionts highlights evolutionary adaptations to a symbiotic lifestyle.</title>
        <authorList>
            <person name="Aranda M."/>
            <person name="Li Y."/>
            <person name="Liew Y.J."/>
            <person name="Baumgarten S."/>
            <person name="Simakov O."/>
            <person name="Wilson M."/>
            <person name="Piel J."/>
            <person name="Ashoor H."/>
            <person name="Bougouffa S."/>
            <person name="Bajic V.B."/>
            <person name="Ryu T."/>
            <person name="Ravasi T."/>
            <person name="Bayer T."/>
            <person name="Micklem G."/>
            <person name="Kim H."/>
            <person name="Bhak J."/>
            <person name="Lajeunesse T.C."/>
            <person name="Voolstra C.R."/>
        </authorList>
    </citation>
    <scope>NUCLEOTIDE SEQUENCE [LARGE SCALE GENOMIC DNA]</scope>
    <source>
        <strain evidence="2 3">CCMP2467</strain>
    </source>
</reference>
<proteinExistence type="predicted"/>
<feature type="transmembrane region" description="Helical" evidence="1">
    <location>
        <begin position="264"/>
        <end position="282"/>
    </location>
</feature>
<evidence type="ECO:0000256" key="1">
    <source>
        <dbReference type="SAM" id="Phobius"/>
    </source>
</evidence>
<keyword evidence="1" id="KW-0812">Transmembrane</keyword>
<feature type="transmembrane region" description="Helical" evidence="1">
    <location>
        <begin position="302"/>
        <end position="321"/>
    </location>
</feature>
<name>A0A1Q9CL26_SYMMI</name>
<feature type="transmembrane region" description="Helical" evidence="1">
    <location>
        <begin position="190"/>
        <end position="208"/>
    </location>
</feature>
<keyword evidence="1" id="KW-0472">Membrane</keyword>
<dbReference type="OrthoDB" id="10512533at2759"/>
<protein>
    <submittedName>
        <fullName evidence="2">Uncharacterized protein</fullName>
    </submittedName>
</protein>
<sequence>MFGHLRAAVSEFLAVLRDLWTSTGALPRDLALAVADDAPQEDASAFFTKAGIFTAALWEAVPECSLRFSQLPHRDARPDSQMPAKFLETAQIAAGRPRCCHLVRHVRAACHWASKSRSVHTSPILESPGVLGEPAAGEANDCRAGSALVADPVIGGPVGLANGGNFDRLTVRLKFPVFEIINRAMMFTDLSPGGLISGWLFCTIMLPVTNYRFRKSMGWEIKASLLYQAYVPTVARDIIYGWARGLANTYLQDTIAPTTFTHKAMVFGLTIWVSCSSAAPLFLKLPFNIYFKPINYARSTGIGSSIMGIALMFGMLVTPYAEDAFAYMKEHTALALGIVAVLIVAIVMVDTWGVHEVHSATSVRDVMQFSERAKPGIEFSIGNKLPVVPTVSDPWCCLQPRAGWCYSDLWTSTGALPRDLALAVADDAPQEDASAFFTKVFAAAAQGCTAALVAAILSAMCEPLVNRLLVKRMTVAQAYSEVTFSLVANFFLTTFPTNMLKFPVFEIINRAMMFTDLSPGGLISGWLFCTIMLPVTNYRFRKSMGWEIKASLLYQAYVPTVARDIIYGWARGLANTYLQDTIAPTTFTHKAMVFGLTIWVSCSSAAPLFLKLPFNIYFKPINYARSTGIGSSIMGIALMFGMLVTPYAEDAFAYMKEHTALALGIVAVLIVAIVMATKWNAGSPQGFASPSVSVQHQSSTALTQSSSRTGMIGTLREQSRDSSAVATAAAAAAPNFFSKVFAAGAQGATVPRLQCSVHQAAFVAAILSAICEPLVNRLLVKRMTISEALKEMNFKLISNFFLTTFPTNMLKFPVFEIINMAMTFTAFSPGMSTKAGINRAMQG</sequence>
<evidence type="ECO:0000313" key="3">
    <source>
        <dbReference type="Proteomes" id="UP000186817"/>
    </source>
</evidence>
<feature type="transmembrane region" description="Helical" evidence="1">
    <location>
        <begin position="517"/>
        <end position="535"/>
    </location>
</feature>
<organism evidence="2 3">
    <name type="scientific">Symbiodinium microadriaticum</name>
    <name type="common">Dinoflagellate</name>
    <name type="synonym">Zooxanthella microadriatica</name>
    <dbReference type="NCBI Taxonomy" id="2951"/>
    <lineage>
        <taxon>Eukaryota</taxon>
        <taxon>Sar</taxon>
        <taxon>Alveolata</taxon>
        <taxon>Dinophyceae</taxon>
        <taxon>Suessiales</taxon>
        <taxon>Symbiodiniaceae</taxon>
        <taxon>Symbiodinium</taxon>
    </lineage>
</organism>
<feature type="transmembrane region" description="Helical" evidence="1">
    <location>
        <begin position="333"/>
        <end position="354"/>
    </location>
</feature>
<dbReference type="AlphaFoldDB" id="A0A1Q9CL26"/>
<evidence type="ECO:0000313" key="2">
    <source>
        <dbReference type="EMBL" id="OLP83619.1"/>
    </source>
</evidence>
<feature type="transmembrane region" description="Helical" evidence="1">
    <location>
        <begin position="629"/>
        <end position="648"/>
    </location>
</feature>
<feature type="transmembrane region" description="Helical" evidence="1">
    <location>
        <begin position="478"/>
        <end position="497"/>
    </location>
</feature>
<accession>A0A1Q9CL26</accession>
<dbReference type="Proteomes" id="UP000186817">
    <property type="component" value="Unassembled WGS sequence"/>
</dbReference>
<dbReference type="EMBL" id="LSRX01001103">
    <property type="protein sequence ID" value="OLP83619.1"/>
    <property type="molecule type" value="Genomic_DNA"/>
</dbReference>
<gene>
    <name evidence="2" type="ORF">AK812_SmicGene35598</name>
</gene>